<reference evidence="13" key="1">
    <citation type="journal article" date="2023" name="Science">
        <title>Genome structures resolve the early diversification of teleost fishes.</title>
        <authorList>
            <person name="Parey E."/>
            <person name="Louis A."/>
            <person name="Montfort J."/>
            <person name="Bouchez O."/>
            <person name="Roques C."/>
            <person name="Iampietro C."/>
            <person name="Lluch J."/>
            <person name="Castinel A."/>
            <person name="Donnadieu C."/>
            <person name="Desvignes T."/>
            <person name="Floi Bucao C."/>
            <person name="Jouanno E."/>
            <person name="Wen M."/>
            <person name="Mejri S."/>
            <person name="Dirks R."/>
            <person name="Jansen H."/>
            <person name="Henkel C."/>
            <person name="Chen W.J."/>
            <person name="Zahm M."/>
            <person name="Cabau C."/>
            <person name="Klopp C."/>
            <person name="Thompson A.W."/>
            <person name="Robinson-Rechavi M."/>
            <person name="Braasch I."/>
            <person name="Lecointre G."/>
            <person name="Bobe J."/>
            <person name="Postlethwait J.H."/>
            <person name="Berthelot C."/>
            <person name="Roest Crollius H."/>
            <person name="Guiguen Y."/>
        </authorList>
    </citation>
    <scope>NUCLEOTIDE SEQUENCE</scope>
    <source>
        <strain evidence="13">WJC10195</strain>
    </source>
</reference>
<dbReference type="EMBL" id="JAINUF010000006">
    <property type="protein sequence ID" value="KAJ8356167.1"/>
    <property type="molecule type" value="Genomic_DNA"/>
</dbReference>
<dbReference type="InterPro" id="IPR000355">
    <property type="entry name" value="Chemokine_rcpt"/>
</dbReference>
<evidence type="ECO:0000256" key="9">
    <source>
        <dbReference type="RuleBase" id="RU000688"/>
    </source>
</evidence>
<feature type="transmembrane region" description="Helical" evidence="11">
    <location>
        <begin position="289"/>
        <end position="307"/>
    </location>
</feature>
<keyword evidence="3 9" id="KW-0812">Transmembrane</keyword>
<dbReference type="InterPro" id="IPR050119">
    <property type="entry name" value="CCR1-9-like"/>
</dbReference>
<evidence type="ECO:0000313" key="13">
    <source>
        <dbReference type="EMBL" id="KAJ8356167.1"/>
    </source>
</evidence>
<name>A0A9Q1IV27_SYNKA</name>
<dbReference type="InterPro" id="IPR017452">
    <property type="entry name" value="GPCR_Rhodpsn_7TM"/>
</dbReference>
<dbReference type="PRINTS" id="PR00657">
    <property type="entry name" value="CCCHEMOKINER"/>
</dbReference>
<dbReference type="Proteomes" id="UP001152622">
    <property type="component" value="Chromosome 6"/>
</dbReference>
<keyword evidence="7 9" id="KW-0675">Receptor</keyword>
<evidence type="ECO:0000256" key="2">
    <source>
        <dbReference type="ARBA" id="ARBA00022475"/>
    </source>
</evidence>
<keyword evidence="4 11" id="KW-1133">Transmembrane helix</keyword>
<dbReference type="PROSITE" id="PS00237">
    <property type="entry name" value="G_PROTEIN_RECEP_F1_1"/>
    <property type="match status" value="1"/>
</dbReference>
<dbReference type="GO" id="GO:0016493">
    <property type="term" value="F:C-C chemokine receptor activity"/>
    <property type="evidence" value="ECO:0007669"/>
    <property type="project" value="TreeGrafter"/>
</dbReference>
<feature type="transmembrane region" description="Helical" evidence="11">
    <location>
        <begin position="248"/>
        <end position="269"/>
    </location>
</feature>
<dbReference type="Pfam" id="PF00001">
    <property type="entry name" value="7tm_1"/>
    <property type="match status" value="2"/>
</dbReference>
<dbReference type="Gene3D" id="1.20.1070.10">
    <property type="entry name" value="Rhodopsin 7-helix transmembrane proteins"/>
    <property type="match status" value="2"/>
</dbReference>
<evidence type="ECO:0000256" key="5">
    <source>
        <dbReference type="ARBA" id="ARBA00023040"/>
    </source>
</evidence>
<keyword evidence="6 11" id="KW-0472">Membrane</keyword>
<dbReference type="SUPFAM" id="SSF81321">
    <property type="entry name" value="Family A G protein-coupled receptor-like"/>
    <property type="match status" value="2"/>
</dbReference>
<comment type="similarity">
    <text evidence="9">Belongs to the G-protein coupled receptor 1 family.</text>
</comment>
<keyword evidence="2" id="KW-1003">Cell membrane</keyword>
<evidence type="ECO:0000313" key="14">
    <source>
        <dbReference type="Proteomes" id="UP001152622"/>
    </source>
</evidence>
<feature type="transmembrane region" description="Helical" evidence="11">
    <location>
        <begin position="46"/>
        <end position="68"/>
    </location>
</feature>
<protein>
    <recommendedName>
        <fullName evidence="12">G-protein coupled receptors family 1 profile domain-containing protein</fullName>
    </recommendedName>
</protein>
<dbReference type="GO" id="GO:0019957">
    <property type="term" value="F:C-C chemokine binding"/>
    <property type="evidence" value="ECO:0007669"/>
    <property type="project" value="TreeGrafter"/>
</dbReference>
<comment type="subcellular location">
    <subcellularLocation>
        <location evidence="1">Cell membrane</location>
        <topology evidence="1">Multi-pass membrane protein</topology>
    </subcellularLocation>
</comment>
<dbReference type="GO" id="GO:0007204">
    <property type="term" value="P:positive regulation of cytosolic calcium ion concentration"/>
    <property type="evidence" value="ECO:0007669"/>
    <property type="project" value="TreeGrafter"/>
</dbReference>
<keyword evidence="5 9" id="KW-0297">G-protein coupled receptor</keyword>
<dbReference type="OrthoDB" id="9828427at2759"/>
<keyword evidence="8 9" id="KW-0807">Transducer</keyword>
<feature type="transmembrane region" description="Helical" evidence="11">
    <location>
        <begin position="120"/>
        <end position="140"/>
    </location>
</feature>
<dbReference type="PANTHER" id="PTHR10489:SF611">
    <property type="entry name" value="C-C CHEMOKINE RECEPTOR TYPE 6"/>
    <property type="match status" value="1"/>
</dbReference>
<evidence type="ECO:0000256" key="3">
    <source>
        <dbReference type="ARBA" id="ARBA00022692"/>
    </source>
</evidence>
<evidence type="ECO:0000256" key="7">
    <source>
        <dbReference type="ARBA" id="ARBA00023170"/>
    </source>
</evidence>
<dbReference type="InterPro" id="IPR000276">
    <property type="entry name" value="GPCR_Rhodpsn"/>
</dbReference>
<evidence type="ECO:0000256" key="6">
    <source>
        <dbReference type="ARBA" id="ARBA00023136"/>
    </source>
</evidence>
<comment type="caution">
    <text evidence="13">The sequence shown here is derived from an EMBL/GenBank/DDBJ whole genome shotgun (WGS) entry which is preliminary data.</text>
</comment>
<accession>A0A9Q1IV27</accession>
<dbReference type="GO" id="GO:0060326">
    <property type="term" value="P:cell chemotaxis"/>
    <property type="evidence" value="ECO:0007669"/>
    <property type="project" value="TreeGrafter"/>
</dbReference>
<feature type="domain" description="G-protein coupled receptors family 1 profile" evidence="12">
    <location>
        <begin position="58"/>
        <end position="152"/>
    </location>
</feature>
<evidence type="ECO:0000256" key="8">
    <source>
        <dbReference type="ARBA" id="ARBA00023224"/>
    </source>
</evidence>
<evidence type="ECO:0000259" key="12">
    <source>
        <dbReference type="PROSITE" id="PS50262"/>
    </source>
</evidence>
<dbReference type="AlphaFoldDB" id="A0A9Q1IV27"/>
<dbReference type="GO" id="GO:0009897">
    <property type="term" value="C:external side of plasma membrane"/>
    <property type="evidence" value="ECO:0007669"/>
    <property type="project" value="TreeGrafter"/>
</dbReference>
<evidence type="ECO:0000256" key="11">
    <source>
        <dbReference type="SAM" id="Phobius"/>
    </source>
</evidence>
<sequence length="351" mass="39437">MHTADSALRGYREEGFLSTWQLERLAHNLKPLGTEVPYWSRLLDRYVHSVICVVGLLGNVLVIITYAFLQEGQVHDGRVYLLNVALSDVLFVVALPLIIINDQYNWSMGTWACKLLRGVYSVNLYSGMLLLACISTDRYVAIVQARRSFRIRVAGPGLQPGHLRRRLVCSPSACPSRPSFTTRPTVPGEERDGGHDEGPGPQFAGGRGLLPPPAGDGLLLLQHRRHAPPRPQLPEAQGRASRLGRGGVVFIICHLPYNVSLLYYTVVLFEQRECGEEDTMAMALTITETLAYLHSCLNPVLYAFVGVKFRNHFRKILEDLWCVGKEVHLRQALLSSHVRILHFQEVHGRFR</sequence>
<dbReference type="PANTHER" id="PTHR10489">
    <property type="entry name" value="CELL ADHESION MOLECULE"/>
    <property type="match status" value="1"/>
</dbReference>
<evidence type="ECO:0000256" key="1">
    <source>
        <dbReference type="ARBA" id="ARBA00004651"/>
    </source>
</evidence>
<feature type="transmembrane region" description="Helical" evidence="11">
    <location>
        <begin position="80"/>
        <end position="100"/>
    </location>
</feature>
<feature type="compositionally biased region" description="Basic and acidic residues" evidence="10">
    <location>
        <begin position="188"/>
        <end position="198"/>
    </location>
</feature>
<evidence type="ECO:0000256" key="4">
    <source>
        <dbReference type="ARBA" id="ARBA00022989"/>
    </source>
</evidence>
<feature type="region of interest" description="Disordered" evidence="10">
    <location>
        <begin position="174"/>
        <end position="207"/>
    </location>
</feature>
<feature type="domain" description="G-protein coupled receptors family 1 profile" evidence="12">
    <location>
        <begin position="248"/>
        <end position="302"/>
    </location>
</feature>
<evidence type="ECO:0000256" key="10">
    <source>
        <dbReference type="SAM" id="MobiDB-lite"/>
    </source>
</evidence>
<proteinExistence type="inferred from homology"/>
<dbReference type="PROSITE" id="PS50262">
    <property type="entry name" value="G_PROTEIN_RECEP_F1_2"/>
    <property type="match status" value="2"/>
</dbReference>
<dbReference type="PRINTS" id="PR00237">
    <property type="entry name" value="GPCRRHODOPSN"/>
</dbReference>
<dbReference type="GO" id="GO:0019722">
    <property type="term" value="P:calcium-mediated signaling"/>
    <property type="evidence" value="ECO:0007669"/>
    <property type="project" value="TreeGrafter"/>
</dbReference>
<organism evidence="13 14">
    <name type="scientific">Synaphobranchus kaupii</name>
    <name type="common">Kaup's arrowtooth eel</name>
    <dbReference type="NCBI Taxonomy" id="118154"/>
    <lineage>
        <taxon>Eukaryota</taxon>
        <taxon>Metazoa</taxon>
        <taxon>Chordata</taxon>
        <taxon>Craniata</taxon>
        <taxon>Vertebrata</taxon>
        <taxon>Euteleostomi</taxon>
        <taxon>Actinopterygii</taxon>
        <taxon>Neopterygii</taxon>
        <taxon>Teleostei</taxon>
        <taxon>Anguilliformes</taxon>
        <taxon>Synaphobranchidae</taxon>
        <taxon>Synaphobranchus</taxon>
    </lineage>
</organism>
<dbReference type="GO" id="GO:0006955">
    <property type="term" value="P:immune response"/>
    <property type="evidence" value="ECO:0007669"/>
    <property type="project" value="TreeGrafter"/>
</dbReference>
<gene>
    <name evidence="13" type="ORF">SKAU_G00189610</name>
</gene>
<keyword evidence="14" id="KW-1185">Reference proteome</keyword>